<organism evidence="3 4">
    <name type="scientific">Diplogelasinospora grovesii</name>
    <dbReference type="NCBI Taxonomy" id="303347"/>
    <lineage>
        <taxon>Eukaryota</taxon>
        <taxon>Fungi</taxon>
        <taxon>Dikarya</taxon>
        <taxon>Ascomycota</taxon>
        <taxon>Pezizomycotina</taxon>
        <taxon>Sordariomycetes</taxon>
        <taxon>Sordariomycetidae</taxon>
        <taxon>Sordariales</taxon>
        <taxon>Diplogelasinosporaceae</taxon>
        <taxon>Diplogelasinospora</taxon>
    </lineage>
</organism>
<keyword evidence="2" id="KW-0560">Oxidoreductase</keyword>
<keyword evidence="4" id="KW-1185">Reference proteome</keyword>
<comment type="caution">
    <text evidence="3">The sequence shown here is derived from an EMBL/GenBank/DDBJ whole genome shotgun (WGS) entry which is preliminary data.</text>
</comment>
<gene>
    <name evidence="3" type="ORF">QBC46DRAFT_400145</name>
</gene>
<evidence type="ECO:0000256" key="1">
    <source>
        <dbReference type="ARBA" id="ARBA00006484"/>
    </source>
</evidence>
<dbReference type="InterPro" id="IPR002347">
    <property type="entry name" value="SDR_fam"/>
</dbReference>
<dbReference type="AlphaFoldDB" id="A0AAN6RZL1"/>
<protein>
    <recommendedName>
        <fullName evidence="5">NAD-P-binding protein</fullName>
    </recommendedName>
</protein>
<dbReference type="PANTHER" id="PTHR42901">
    <property type="entry name" value="ALCOHOL DEHYDROGENASE"/>
    <property type="match status" value="1"/>
</dbReference>
<comment type="similarity">
    <text evidence="1">Belongs to the short-chain dehydrogenases/reductases (SDR) family.</text>
</comment>
<evidence type="ECO:0000313" key="4">
    <source>
        <dbReference type="Proteomes" id="UP001303473"/>
    </source>
</evidence>
<dbReference type="GO" id="GO:0016491">
    <property type="term" value="F:oxidoreductase activity"/>
    <property type="evidence" value="ECO:0007669"/>
    <property type="project" value="UniProtKB-KW"/>
</dbReference>
<evidence type="ECO:0008006" key="5">
    <source>
        <dbReference type="Google" id="ProtNLM"/>
    </source>
</evidence>
<dbReference type="Gene3D" id="3.40.50.720">
    <property type="entry name" value="NAD(P)-binding Rossmann-like Domain"/>
    <property type="match status" value="1"/>
</dbReference>
<dbReference type="Pfam" id="PF00106">
    <property type="entry name" value="adh_short"/>
    <property type="match status" value="1"/>
</dbReference>
<dbReference type="EMBL" id="MU854004">
    <property type="protein sequence ID" value="KAK3934311.1"/>
    <property type="molecule type" value="Genomic_DNA"/>
</dbReference>
<accession>A0AAN6RZL1</accession>
<evidence type="ECO:0000313" key="3">
    <source>
        <dbReference type="EMBL" id="KAK3934311.1"/>
    </source>
</evidence>
<dbReference type="SUPFAM" id="SSF51735">
    <property type="entry name" value="NAD(P)-binding Rossmann-fold domains"/>
    <property type="match status" value="1"/>
</dbReference>
<sequence length="299" mass="33034">MAVALAPVGGRPGNWDEVASFVSQHHDTYPYISPDRFDLSGKSVFITGASKGLGKTTAIHYAKAGAAKIAIAARSDLSQAEKEIKAAARDPNVQVLSINLDVTSEESTKKAAAAYKKTFGDSLDVLIANAGYLGRFWRVGEGELDEWWKAWEVNIKGTYLTTRHFMEFLLNGQSKLLITLSSAGAQSLLPGASAYQTTKFAVCRLTEFVDHEYSDKGVIAIAIHPGSVKTELALTMPEYMHSVLIDTPELPADTMVWMAAERREWLAGRFLSVNWDMEELEKKTDEIVQKNLLKFRMNI</sequence>
<name>A0AAN6RZL1_9PEZI</name>
<evidence type="ECO:0000256" key="2">
    <source>
        <dbReference type="ARBA" id="ARBA00023002"/>
    </source>
</evidence>
<dbReference type="PRINTS" id="PR00081">
    <property type="entry name" value="GDHRDH"/>
</dbReference>
<reference evidence="4" key="1">
    <citation type="journal article" date="2023" name="Mol. Phylogenet. Evol.">
        <title>Genome-scale phylogeny and comparative genomics of the fungal order Sordariales.</title>
        <authorList>
            <person name="Hensen N."/>
            <person name="Bonometti L."/>
            <person name="Westerberg I."/>
            <person name="Brannstrom I.O."/>
            <person name="Guillou S."/>
            <person name="Cros-Aarteil S."/>
            <person name="Calhoun S."/>
            <person name="Haridas S."/>
            <person name="Kuo A."/>
            <person name="Mondo S."/>
            <person name="Pangilinan J."/>
            <person name="Riley R."/>
            <person name="LaButti K."/>
            <person name="Andreopoulos B."/>
            <person name="Lipzen A."/>
            <person name="Chen C."/>
            <person name="Yan M."/>
            <person name="Daum C."/>
            <person name="Ng V."/>
            <person name="Clum A."/>
            <person name="Steindorff A."/>
            <person name="Ohm R.A."/>
            <person name="Martin F."/>
            <person name="Silar P."/>
            <person name="Natvig D.O."/>
            <person name="Lalanne C."/>
            <person name="Gautier V."/>
            <person name="Ament-Velasquez S.L."/>
            <person name="Kruys A."/>
            <person name="Hutchinson M.I."/>
            <person name="Powell A.J."/>
            <person name="Barry K."/>
            <person name="Miller A.N."/>
            <person name="Grigoriev I.V."/>
            <person name="Debuchy R."/>
            <person name="Gladieux P."/>
            <person name="Hiltunen Thoren M."/>
            <person name="Johannesson H."/>
        </authorList>
    </citation>
    <scope>NUCLEOTIDE SEQUENCE [LARGE SCALE GENOMIC DNA]</scope>
    <source>
        <strain evidence="4">CBS 340.73</strain>
    </source>
</reference>
<dbReference type="InterPro" id="IPR036291">
    <property type="entry name" value="NAD(P)-bd_dom_sf"/>
</dbReference>
<dbReference type="PANTHER" id="PTHR42901:SF1">
    <property type="entry name" value="ALCOHOL DEHYDROGENASE"/>
    <property type="match status" value="1"/>
</dbReference>
<dbReference type="CDD" id="cd05233">
    <property type="entry name" value="SDR_c"/>
    <property type="match status" value="1"/>
</dbReference>
<proteinExistence type="inferred from homology"/>
<dbReference type="Proteomes" id="UP001303473">
    <property type="component" value="Unassembled WGS sequence"/>
</dbReference>